<gene>
    <name evidence="2" type="ORF">skT53_07780</name>
</gene>
<dbReference type="SUPFAM" id="SSF52540">
    <property type="entry name" value="P-loop containing nucleoside triphosphate hydrolases"/>
    <property type="match status" value="1"/>
</dbReference>
<protein>
    <submittedName>
        <fullName evidence="2">Uncharacterized protein</fullName>
    </submittedName>
</protein>
<dbReference type="KEGG" id="eff:skT53_07780"/>
<dbReference type="InterPro" id="IPR027417">
    <property type="entry name" value="P-loop_NTPase"/>
</dbReference>
<accession>A0A7I8D6M4</accession>
<organism evidence="2 3">
    <name type="scientific">Effusibacillus dendaii</name>
    <dbReference type="NCBI Taxonomy" id="2743772"/>
    <lineage>
        <taxon>Bacteria</taxon>
        <taxon>Bacillati</taxon>
        <taxon>Bacillota</taxon>
        <taxon>Bacilli</taxon>
        <taxon>Bacillales</taxon>
        <taxon>Alicyclobacillaceae</taxon>
        <taxon>Effusibacillus</taxon>
    </lineage>
</organism>
<dbReference type="EMBL" id="AP023366">
    <property type="protein sequence ID" value="BCJ85793.1"/>
    <property type="molecule type" value="Genomic_DNA"/>
</dbReference>
<evidence type="ECO:0000256" key="1">
    <source>
        <dbReference type="ARBA" id="ARBA00022448"/>
    </source>
</evidence>
<dbReference type="InterPro" id="IPR050166">
    <property type="entry name" value="ABC_transporter_ATP-bind"/>
</dbReference>
<dbReference type="AlphaFoldDB" id="A0A7I8D6M4"/>
<keyword evidence="1" id="KW-0813">Transport</keyword>
<proteinExistence type="predicted"/>
<dbReference type="Proteomes" id="UP000593802">
    <property type="component" value="Chromosome"/>
</dbReference>
<dbReference type="Gene3D" id="3.40.50.300">
    <property type="entry name" value="P-loop containing nucleotide triphosphate hydrolases"/>
    <property type="match status" value="1"/>
</dbReference>
<evidence type="ECO:0000313" key="3">
    <source>
        <dbReference type="Proteomes" id="UP000593802"/>
    </source>
</evidence>
<dbReference type="PANTHER" id="PTHR42788:SF13">
    <property type="entry name" value="ALIPHATIC SULFONATES IMPORT ATP-BINDING PROTEIN SSUB"/>
    <property type="match status" value="1"/>
</dbReference>
<name>A0A7I8D6M4_9BACL</name>
<evidence type="ECO:0000313" key="2">
    <source>
        <dbReference type="EMBL" id="BCJ85793.1"/>
    </source>
</evidence>
<keyword evidence="3" id="KW-1185">Reference proteome</keyword>
<sequence>MLEEEILAILKEQSKTVVLVTHDIGEAIAMSDRVVVMSKRPATVKRIYEVGLASQHGSGLKARSDIRYNEFFDSIWTDLDIQIGRGA</sequence>
<reference evidence="2 3" key="1">
    <citation type="submission" date="2020-08" db="EMBL/GenBank/DDBJ databases">
        <title>Complete Genome Sequence of Effusibacillus dendaii Strain skT53, Isolated from Farmland soil.</title>
        <authorList>
            <person name="Konishi T."/>
            <person name="Kawasaki H."/>
        </authorList>
    </citation>
    <scope>NUCLEOTIDE SEQUENCE [LARGE SCALE GENOMIC DNA]</scope>
    <source>
        <strain evidence="3">skT53</strain>
    </source>
</reference>
<dbReference type="PANTHER" id="PTHR42788">
    <property type="entry name" value="TAURINE IMPORT ATP-BINDING PROTEIN-RELATED"/>
    <property type="match status" value="1"/>
</dbReference>